<comment type="caution">
    <text evidence="9">The sequence shown here is derived from an EMBL/GenBank/DDBJ whole genome shotgun (WGS) entry which is preliminary data.</text>
</comment>
<feature type="compositionally biased region" description="Polar residues" evidence="7">
    <location>
        <begin position="115"/>
        <end position="131"/>
    </location>
</feature>
<evidence type="ECO:0000313" key="9">
    <source>
        <dbReference type="EMBL" id="KAK7358718.1"/>
    </source>
</evidence>
<dbReference type="Gene3D" id="3.30.730.10">
    <property type="entry name" value="AP2/ERF domain"/>
    <property type="match status" value="1"/>
</dbReference>
<dbReference type="InterPro" id="IPR001471">
    <property type="entry name" value="AP2/ERF_dom"/>
</dbReference>
<dbReference type="PRINTS" id="PR00367">
    <property type="entry name" value="ETHRSPELEMNT"/>
</dbReference>
<keyword evidence="2" id="KW-0805">Transcription regulation</keyword>
<gene>
    <name evidence="9" type="ORF">VNO77_00656</name>
</gene>
<evidence type="ECO:0000256" key="3">
    <source>
        <dbReference type="ARBA" id="ARBA00023125"/>
    </source>
</evidence>
<dbReference type="InterPro" id="IPR036955">
    <property type="entry name" value="AP2/ERF_dom_sf"/>
</dbReference>
<evidence type="ECO:0000256" key="6">
    <source>
        <dbReference type="ARBA" id="ARBA00024343"/>
    </source>
</evidence>
<evidence type="ECO:0000256" key="4">
    <source>
        <dbReference type="ARBA" id="ARBA00023163"/>
    </source>
</evidence>
<dbReference type="GO" id="GO:0003677">
    <property type="term" value="F:DNA binding"/>
    <property type="evidence" value="ECO:0007669"/>
    <property type="project" value="UniProtKB-KW"/>
</dbReference>
<comment type="subcellular location">
    <subcellularLocation>
        <location evidence="1">Nucleus</location>
    </subcellularLocation>
</comment>
<dbReference type="GO" id="GO:0009873">
    <property type="term" value="P:ethylene-activated signaling pathway"/>
    <property type="evidence" value="ECO:0007669"/>
    <property type="project" value="InterPro"/>
</dbReference>
<dbReference type="AlphaFoldDB" id="A0AAN9MWA9"/>
<evidence type="ECO:0000259" key="8">
    <source>
        <dbReference type="PROSITE" id="PS51032"/>
    </source>
</evidence>
<accession>A0AAN9MWA9</accession>
<dbReference type="Proteomes" id="UP001367508">
    <property type="component" value="Unassembled WGS sequence"/>
</dbReference>
<dbReference type="SUPFAM" id="SSF54171">
    <property type="entry name" value="DNA-binding domain"/>
    <property type="match status" value="1"/>
</dbReference>
<feature type="region of interest" description="Disordered" evidence="7">
    <location>
        <begin position="218"/>
        <end position="244"/>
    </location>
</feature>
<dbReference type="PANTHER" id="PTHR31190">
    <property type="entry name" value="DNA-BINDING DOMAIN"/>
    <property type="match status" value="1"/>
</dbReference>
<organism evidence="9 10">
    <name type="scientific">Canavalia gladiata</name>
    <name type="common">Sword bean</name>
    <name type="synonym">Dolichos gladiatus</name>
    <dbReference type="NCBI Taxonomy" id="3824"/>
    <lineage>
        <taxon>Eukaryota</taxon>
        <taxon>Viridiplantae</taxon>
        <taxon>Streptophyta</taxon>
        <taxon>Embryophyta</taxon>
        <taxon>Tracheophyta</taxon>
        <taxon>Spermatophyta</taxon>
        <taxon>Magnoliopsida</taxon>
        <taxon>eudicotyledons</taxon>
        <taxon>Gunneridae</taxon>
        <taxon>Pentapetalae</taxon>
        <taxon>rosids</taxon>
        <taxon>fabids</taxon>
        <taxon>Fabales</taxon>
        <taxon>Fabaceae</taxon>
        <taxon>Papilionoideae</taxon>
        <taxon>50 kb inversion clade</taxon>
        <taxon>NPAAA clade</taxon>
        <taxon>indigoferoid/millettioid clade</taxon>
        <taxon>Phaseoleae</taxon>
        <taxon>Canavalia</taxon>
    </lineage>
</organism>
<keyword evidence="3" id="KW-0238">DNA-binding</keyword>
<dbReference type="InterPro" id="IPR016177">
    <property type="entry name" value="DNA-bd_dom_sf"/>
</dbReference>
<dbReference type="CDD" id="cd00018">
    <property type="entry name" value="AP2"/>
    <property type="match status" value="1"/>
</dbReference>
<dbReference type="FunFam" id="3.30.730.10:FF:000001">
    <property type="entry name" value="Ethylene-responsive transcription factor 2"/>
    <property type="match status" value="1"/>
</dbReference>
<dbReference type="GO" id="GO:0003700">
    <property type="term" value="F:DNA-binding transcription factor activity"/>
    <property type="evidence" value="ECO:0007669"/>
    <property type="project" value="InterPro"/>
</dbReference>
<dbReference type="InterPro" id="IPR044808">
    <property type="entry name" value="ERF_plant"/>
</dbReference>
<evidence type="ECO:0000256" key="2">
    <source>
        <dbReference type="ARBA" id="ARBA00023015"/>
    </source>
</evidence>
<sequence length="316" mass="34987">MLCAKCKLRLKTGSPASCLILRFVRSSHFLILVFWGVWLGGTPSKNRSQFSCALTAAKLVTPLSLSQRSLPLEEKEEEEEAFPIYSTRSQQDMSEVVSALVQVIGGNPDRKDPITPSQSSAIENQQSQSPPLHQGNVRRRYRGVRQRPWGKWAAEIRDPNKGARVWLGTFDSAESAALAYDEAALRFKGTKAKLNFPEKVQLTPESGYLTVRPSLHATSHNHQQQTLHSIPLPPSPRFSQQTYSDPMPRFYGSHIFVSSTHLLPLTSSSSSSSGLSPSQQQQQQQQELLTFSMQSQGSSSTSQPPTSSASDFDAKR</sequence>
<evidence type="ECO:0000256" key="1">
    <source>
        <dbReference type="ARBA" id="ARBA00004123"/>
    </source>
</evidence>
<dbReference type="EMBL" id="JAYMYQ010000001">
    <property type="protein sequence ID" value="KAK7358718.1"/>
    <property type="molecule type" value="Genomic_DNA"/>
</dbReference>
<evidence type="ECO:0000256" key="7">
    <source>
        <dbReference type="SAM" id="MobiDB-lite"/>
    </source>
</evidence>
<keyword evidence="4" id="KW-0804">Transcription</keyword>
<keyword evidence="10" id="KW-1185">Reference proteome</keyword>
<dbReference type="PANTHER" id="PTHR31190:SF489">
    <property type="entry name" value="ETHYLENE-RESPONSIVE TRANSCRIPTION FACTOR ERF113-RELATED"/>
    <property type="match status" value="1"/>
</dbReference>
<dbReference type="Pfam" id="PF00847">
    <property type="entry name" value="AP2"/>
    <property type="match status" value="1"/>
</dbReference>
<comment type="similarity">
    <text evidence="6">Belongs to the AP2/ERF transcription factor family. ERF subfamily.</text>
</comment>
<reference evidence="9 10" key="1">
    <citation type="submission" date="2024-01" db="EMBL/GenBank/DDBJ databases">
        <title>The genomes of 5 underutilized Papilionoideae crops provide insights into root nodulation and disease resistanc.</title>
        <authorList>
            <person name="Jiang F."/>
        </authorList>
    </citation>
    <scope>NUCLEOTIDE SEQUENCE [LARGE SCALE GENOMIC DNA]</scope>
    <source>
        <strain evidence="9">LVBAO_FW01</strain>
        <tissue evidence="9">Leaves</tissue>
    </source>
</reference>
<proteinExistence type="inferred from homology"/>
<protein>
    <recommendedName>
        <fullName evidence="8">AP2/ERF domain-containing protein</fullName>
    </recommendedName>
</protein>
<dbReference type="PROSITE" id="PS51032">
    <property type="entry name" value="AP2_ERF"/>
    <property type="match status" value="1"/>
</dbReference>
<feature type="compositionally biased region" description="Polar residues" evidence="7">
    <location>
        <begin position="218"/>
        <end position="228"/>
    </location>
</feature>
<evidence type="ECO:0000313" key="10">
    <source>
        <dbReference type="Proteomes" id="UP001367508"/>
    </source>
</evidence>
<dbReference type="GO" id="GO:0005634">
    <property type="term" value="C:nucleus"/>
    <property type="evidence" value="ECO:0007669"/>
    <property type="project" value="UniProtKB-SubCell"/>
</dbReference>
<evidence type="ECO:0000256" key="5">
    <source>
        <dbReference type="ARBA" id="ARBA00023242"/>
    </source>
</evidence>
<feature type="region of interest" description="Disordered" evidence="7">
    <location>
        <begin position="267"/>
        <end position="316"/>
    </location>
</feature>
<feature type="domain" description="AP2/ERF" evidence="8">
    <location>
        <begin position="140"/>
        <end position="197"/>
    </location>
</feature>
<name>A0AAN9MWA9_CANGL</name>
<feature type="region of interest" description="Disordered" evidence="7">
    <location>
        <begin position="106"/>
        <end position="143"/>
    </location>
</feature>
<dbReference type="SMART" id="SM00380">
    <property type="entry name" value="AP2"/>
    <property type="match status" value="1"/>
</dbReference>
<feature type="compositionally biased region" description="Low complexity" evidence="7">
    <location>
        <begin position="267"/>
        <end position="310"/>
    </location>
</feature>
<keyword evidence="5" id="KW-0539">Nucleus</keyword>